<evidence type="ECO:0000256" key="1">
    <source>
        <dbReference type="ARBA" id="ARBA00022737"/>
    </source>
</evidence>
<organism evidence="5">
    <name type="scientific">Hyalella azteca</name>
    <name type="common">Amphipod</name>
    <dbReference type="NCBI Taxonomy" id="294128"/>
    <lineage>
        <taxon>Eukaryota</taxon>
        <taxon>Metazoa</taxon>
        <taxon>Ecdysozoa</taxon>
        <taxon>Arthropoda</taxon>
        <taxon>Crustacea</taxon>
        <taxon>Multicrustacea</taxon>
        <taxon>Malacostraca</taxon>
        <taxon>Eumalacostraca</taxon>
        <taxon>Peracarida</taxon>
        <taxon>Amphipoda</taxon>
        <taxon>Senticaudata</taxon>
        <taxon>Talitrida</taxon>
        <taxon>Talitroidea</taxon>
        <taxon>Hyalellidae</taxon>
        <taxon>Hyalella</taxon>
    </lineage>
</organism>
<sequence>MAGELWPTSLMGAALLYARLAVTSSAPHFTAADNPIAHNPKLLTRVLSMGKVWTTHATLLIFPNSLSFDWSMDAVPLIDTIFDPMNLETLILIMTLAGLTYRTIKGFADKRRERFQKCGRLCIRHQICHDKLNNNVVKSNKRVLNHDYCKRKSSPHSAKLTIRNPSLNFAWLAQRLNFHQPFSRRDGCSPEHVS</sequence>
<keyword evidence="1" id="KW-0677">Repeat</keyword>
<accession>A0A6A0H9U5</accession>
<protein>
    <recommendedName>
        <fullName evidence="4">DUF1736 domain-containing protein</fullName>
    </recommendedName>
</protein>
<dbReference type="InterPro" id="IPR052384">
    <property type="entry name" value="TMTC_O-mannosyltransferase"/>
</dbReference>
<dbReference type="PANTHER" id="PTHR44216:SF3">
    <property type="entry name" value="PROTEIN O-MANNOSYL-TRANSFERASE TMTC2"/>
    <property type="match status" value="1"/>
</dbReference>
<reference evidence="5" key="3">
    <citation type="submission" date="2019-06" db="EMBL/GenBank/DDBJ databases">
        <authorList>
            <person name="Poynton C."/>
            <person name="Hasenbein S."/>
            <person name="Benoit J.B."/>
            <person name="Sepulveda M.S."/>
            <person name="Poelchau M.F."/>
            <person name="Murali S.C."/>
            <person name="Chen S."/>
            <person name="Glastad K.M."/>
            <person name="Werren J.H."/>
            <person name="Vineis J.H."/>
            <person name="Bowen J.L."/>
            <person name="Friedrich M."/>
            <person name="Jones J."/>
            <person name="Robertson H.M."/>
            <person name="Feyereisen R."/>
            <person name="Mechler-Hickson A."/>
            <person name="Mathers N."/>
            <person name="Lee C.E."/>
            <person name="Colbourne J.K."/>
            <person name="Biales A."/>
            <person name="Johnston J.S."/>
            <person name="Wellborn G.A."/>
            <person name="Rosendale A.J."/>
            <person name="Cridge A.G."/>
            <person name="Munoz-Torres M.C."/>
            <person name="Bain P.A."/>
            <person name="Manny A.R."/>
            <person name="Major K.M."/>
            <person name="Lambert F.N."/>
            <person name="Vulpe C.D."/>
            <person name="Tuck P."/>
            <person name="Blalock B.J."/>
            <person name="Lin Y.-Y."/>
            <person name="Smith M.E."/>
            <person name="Ochoa-Acuna H."/>
            <person name="Chen M.-J.M."/>
            <person name="Childers C.P."/>
            <person name="Qu J."/>
            <person name="Dugan S."/>
            <person name="Lee S.L."/>
            <person name="Chao H."/>
            <person name="Dinh H."/>
            <person name="Han Y."/>
            <person name="Doddapaneni H."/>
            <person name="Worley K.C."/>
            <person name="Muzny D.M."/>
            <person name="Gibbs R.A."/>
            <person name="Richards S."/>
        </authorList>
    </citation>
    <scope>NUCLEOTIDE SEQUENCE</scope>
    <source>
        <strain evidence="5">HAZT.00-mixed</strain>
        <tissue evidence="5">Whole organism</tissue>
    </source>
</reference>
<dbReference type="GO" id="GO:0035269">
    <property type="term" value="P:protein O-linked glycosylation via mannose"/>
    <property type="evidence" value="ECO:0007669"/>
    <property type="project" value="TreeGrafter"/>
</dbReference>
<comment type="caution">
    <text evidence="5">The sequence shown here is derived from an EMBL/GenBank/DDBJ whole genome shotgun (WGS) entry which is preliminary data.</text>
</comment>
<dbReference type="AlphaFoldDB" id="A0A6A0H9U5"/>
<keyword evidence="2" id="KW-0802">TPR repeat</keyword>
<keyword evidence="3" id="KW-0472">Membrane</keyword>
<gene>
    <name evidence="5" type="ORF">HAZT_HAZT007071</name>
</gene>
<feature type="domain" description="DUF1736" evidence="4">
    <location>
        <begin position="24"/>
        <end position="96"/>
    </location>
</feature>
<dbReference type="GO" id="GO:0000030">
    <property type="term" value="F:mannosyltransferase activity"/>
    <property type="evidence" value="ECO:0007669"/>
    <property type="project" value="TreeGrafter"/>
</dbReference>
<reference evidence="5" key="1">
    <citation type="submission" date="2014-08" db="EMBL/GenBank/DDBJ databases">
        <authorList>
            <person name="Murali S."/>
            <person name="Richards S."/>
            <person name="Bandaranaike D."/>
            <person name="Bellair M."/>
            <person name="Blankenburg K."/>
            <person name="Chao H."/>
            <person name="Dinh H."/>
            <person name="Doddapaneni H."/>
            <person name="Dugan-Rocha S."/>
            <person name="Elkadiri S."/>
            <person name="Gnanaolivu R."/>
            <person name="Hughes D."/>
            <person name="Lee S."/>
            <person name="Li M."/>
            <person name="Ming W."/>
            <person name="Munidasa M."/>
            <person name="Muniz J."/>
            <person name="Nguyen L."/>
            <person name="Osuji N."/>
            <person name="Pu L.-L."/>
            <person name="Puazo M."/>
            <person name="Skinner E."/>
            <person name="Qu C."/>
            <person name="Quiroz J."/>
            <person name="Raj R."/>
            <person name="Weissenberger G."/>
            <person name="Xin Y."/>
            <person name="Zou X."/>
            <person name="Han Y."/>
            <person name="Worley K."/>
            <person name="Muzny D."/>
            <person name="Gibbs R."/>
        </authorList>
    </citation>
    <scope>NUCLEOTIDE SEQUENCE</scope>
    <source>
        <strain evidence="5">HAZT.00-mixed</strain>
        <tissue evidence="5">Whole organism</tissue>
    </source>
</reference>
<dbReference type="PANTHER" id="PTHR44216">
    <property type="entry name" value="PROTEIN O-MANNOSYL-TRANSFERASE TMTC2"/>
    <property type="match status" value="1"/>
</dbReference>
<dbReference type="EMBL" id="JQDR03003384">
    <property type="protein sequence ID" value="KAA0202543.1"/>
    <property type="molecule type" value="Genomic_DNA"/>
</dbReference>
<dbReference type="InterPro" id="IPR013618">
    <property type="entry name" value="TMTC_DUF1736"/>
</dbReference>
<dbReference type="GO" id="GO:0005789">
    <property type="term" value="C:endoplasmic reticulum membrane"/>
    <property type="evidence" value="ECO:0007669"/>
    <property type="project" value="TreeGrafter"/>
</dbReference>
<evidence type="ECO:0000256" key="3">
    <source>
        <dbReference type="ARBA" id="ARBA00023136"/>
    </source>
</evidence>
<evidence type="ECO:0000259" key="4">
    <source>
        <dbReference type="Pfam" id="PF08409"/>
    </source>
</evidence>
<evidence type="ECO:0000256" key="2">
    <source>
        <dbReference type="ARBA" id="ARBA00022803"/>
    </source>
</evidence>
<dbReference type="Proteomes" id="UP000711488">
    <property type="component" value="Unassembled WGS sequence"/>
</dbReference>
<reference evidence="5" key="2">
    <citation type="journal article" date="2018" name="Environ. Sci. Technol.">
        <title>The Toxicogenome of Hyalella azteca: A Model for Sediment Ecotoxicology and Evolutionary Toxicology.</title>
        <authorList>
            <person name="Poynton H.C."/>
            <person name="Hasenbein S."/>
            <person name="Benoit J.B."/>
            <person name="Sepulveda M.S."/>
            <person name="Poelchau M.F."/>
            <person name="Hughes D.S.T."/>
            <person name="Murali S.C."/>
            <person name="Chen S."/>
            <person name="Glastad K.M."/>
            <person name="Goodisman M.A.D."/>
            <person name="Werren J.H."/>
            <person name="Vineis J.H."/>
            <person name="Bowen J.L."/>
            <person name="Friedrich M."/>
            <person name="Jones J."/>
            <person name="Robertson H.M."/>
            <person name="Feyereisen R."/>
            <person name="Mechler-Hickson A."/>
            <person name="Mathers N."/>
            <person name="Lee C.E."/>
            <person name="Colbourne J.K."/>
            <person name="Biales A."/>
            <person name="Johnston J.S."/>
            <person name="Wellborn G.A."/>
            <person name="Rosendale A.J."/>
            <person name="Cridge A.G."/>
            <person name="Munoz-Torres M.C."/>
            <person name="Bain P.A."/>
            <person name="Manny A.R."/>
            <person name="Major K.M."/>
            <person name="Lambert F.N."/>
            <person name="Vulpe C.D."/>
            <person name="Tuck P."/>
            <person name="Blalock B.J."/>
            <person name="Lin Y.Y."/>
            <person name="Smith M.E."/>
            <person name="Ochoa-Acuna H."/>
            <person name="Chen M.M."/>
            <person name="Childers C.P."/>
            <person name="Qu J."/>
            <person name="Dugan S."/>
            <person name="Lee S.L."/>
            <person name="Chao H."/>
            <person name="Dinh H."/>
            <person name="Han Y."/>
            <person name="Doddapaneni H."/>
            <person name="Worley K.C."/>
            <person name="Muzny D.M."/>
            <person name="Gibbs R.A."/>
            <person name="Richards S."/>
        </authorList>
    </citation>
    <scope>NUCLEOTIDE SEQUENCE</scope>
    <source>
        <strain evidence="5">HAZT.00-mixed</strain>
        <tissue evidence="5">Whole organism</tissue>
    </source>
</reference>
<name>A0A6A0H9U5_HYAAZ</name>
<proteinExistence type="predicted"/>
<evidence type="ECO:0000313" key="5">
    <source>
        <dbReference type="EMBL" id="KAA0202543.1"/>
    </source>
</evidence>
<dbReference type="Pfam" id="PF08409">
    <property type="entry name" value="TMTC_DUF1736"/>
    <property type="match status" value="1"/>
</dbReference>